<feature type="domain" description="UBP-type" evidence="8">
    <location>
        <begin position="108"/>
        <end position="202"/>
    </location>
</feature>
<dbReference type="PROSITE" id="PS50271">
    <property type="entry name" value="ZF_UBP"/>
    <property type="match status" value="1"/>
</dbReference>
<keyword evidence="1" id="KW-0479">Metal-binding</keyword>
<comment type="catalytic activity">
    <reaction evidence="5">
        <text>Thiol-dependent hydrolysis of ester, thioester, amide, peptide and isopeptide bonds formed by the C-terminal Gly of ubiquitin (a 76-residue protein attached to proteins as an intracellular targeting signal).</text>
        <dbReference type="EC" id="3.4.19.12"/>
    </reaction>
</comment>
<gene>
    <name evidence="9" type="ORF">RDB_LOCUS101580</name>
</gene>
<dbReference type="GO" id="GO:0008270">
    <property type="term" value="F:zinc ion binding"/>
    <property type="evidence" value="ECO:0007669"/>
    <property type="project" value="UniProtKB-KW"/>
</dbReference>
<proteinExistence type="inferred from homology"/>
<dbReference type="InterPro" id="IPR018200">
    <property type="entry name" value="USP_CS"/>
</dbReference>
<dbReference type="InterPro" id="IPR013083">
    <property type="entry name" value="Znf_RING/FYVE/PHD"/>
</dbReference>
<dbReference type="PANTHER" id="PTHR24006:SF937">
    <property type="entry name" value="UBIQUITIN CARBOXYL-TERMINAL HYDROLASE"/>
    <property type="match status" value="1"/>
</dbReference>
<dbReference type="SUPFAM" id="SSF54001">
    <property type="entry name" value="Cysteine proteinases"/>
    <property type="match status" value="1"/>
</dbReference>
<evidence type="ECO:0000256" key="4">
    <source>
        <dbReference type="PROSITE-ProRule" id="PRU00502"/>
    </source>
</evidence>
<dbReference type="PROSITE" id="PS00973">
    <property type="entry name" value="USP_2"/>
    <property type="match status" value="1"/>
</dbReference>
<dbReference type="InterPro" id="IPR001394">
    <property type="entry name" value="Peptidase_C19_UCH"/>
</dbReference>
<dbReference type="GO" id="GO:0005829">
    <property type="term" value="C:cytosol"/>
    <property type="evidence" value="ECO:0007669"/>
    <property type="project" value="TreeGrafter"/>
</dbReference>
<evidence type="ECO:0000259" key="8">
    <source>
        <dbReference type="PROSITE" id="PS50271"/>
    </source>
</evidence>
<dbReference type="InterPro" id="IPR028889">
    <property type="entry name" value="USP"/>
</dbReference>
<keyword evidence="3" id="KW-0862">Zinc</keyword>
<dbReference type="EC" id="3.4.19.12" evidence="5"/>
<dbReference type="EMBL" id="CAJNJQ010002155">
    <property type="protein sequence ID" value="CAE7162926.1"/>
    <property type="molecule type" value="Genomic_DNA"/>
</dbReference>
<dbReference type="InterPro" id="IPR050164">
    <property type="entry name" value="Peptidase_C19"/>
</dbReference>
<dbReference type="SUPFAM" id="SSF57850">
    <property type="entry name" value="RING/U-box"/>
    <property type="match status" value="1"/>
</dbReference>
<evidence type="ECO:0000256" key="3">
    <source>
        <dbReference type="ARBA" id="ARBA00022833"/>
    </source>
</evidence>
<reference evidence="9" key="1">
    <citation type="submission" date="2021-01" db="EMBL/GenBank/DDBJ databases">
        <authorList>
            <person name="Kaushik A."/>
        </authorList>
    </citation>
    <scope>NUCLEOTIDE SEQUENCE</scope>
    <source>
        <strain evidence="9">AG5</strain>
    </source>
</reference>
<feature type="domain" description="USP" evidence="7">
    <location>
        <begin position="241"/>
        <end position="574"/>
    </location>
</feature>
<dbReference type="PANTHER" id="PTHR24006">
    <property type="entry name" value="UBIQUITIN CARBOXYL-TERMINAL HYDROLASE"/>
    <property type="match status" value="1"/>
</dbReference>
<keyword evidence="5" id="KW-0645">Protease</keyword>
<evidence type="ECO:0000313" key="9">
    <source>
        <dbReference type="EMBL" id="CAE7162926.1"/>
    </source>
</evidence>
<keyword evidence="5" id="KW-0788">Thiol protease</keyword>
<evidence type="ECO:0000256" key="6">
    <source>
        <dbReference type="SAM" id="MobiDB-lite"/>
    </source>
</evidence>
<dbReference type="GO" id="GO:0016579">
    <property type="term" value="P:protein deubiquitination"/>
    <property type="evidence" value="ECO:0007669"/>
    <property type="project" value="InterPro"/>
</dbReference>
<dbReference type="InterPro" id="IPR001607">
    <property type="entry name" value="Znf_UBP"/>
</dbReference>
<name>A0A8H3E7D4_9AGAM</name>
<dbReference type="Gene3D" id="3.30.40.10">
    <property type="entry name" value="Zinc/RING finger domain, C3HC4 (zinc finger)"/>
    <property type="match status" value="1"/>
</dbReference>
<dbReference type="PROSITE" id="PS50235">
    <property type="entry name" value="USP_3"/>
    <property type="match status" value="1"/>
</dbReference>
<dbReference type="GO" id="GO:0006508">
    <property type="term" value="P:proteolysis"/>
    <property type="evidence" value="ECO:0007669"/>
    <property type="project" value="UniProtKB-KW"/>
</dbReference>
<sequence>MPVPDIVTHGSSDGSDHSPARHAPSSDAASTESSSSDVEETLENDYTGTQDTEFAATLGLDITMNDQSEPEVLESDSDCPHIRARLATIPGFIRQYTSAITWRARSQLQSSNIESERKRPKVAAVRCSSCRTALPRPVVCMECPAAGCLMPEHIVDHLRSTGHGFFVDLTSGSMFCSECDDFIYSSRLDQAHALALLSAEEQVARFKVTSSPRQKYRPWAPDGQTASDLARATQVQCSGLRGLINMGNTCYLNVIVQAMVHNPLVRNYYLSDKHNHQLCETKDCMSCEMDRLFTKIYSSEPGPFVPTSMLHCLWVKSSELATYAQHDAHEFFISMLNQIHATTPGSSQTNCTCLVHSTFAGLLQSDVQCGHCENVTSRSEIMLDISLELKPTPQSVGTGNTEMTLLSCLKRQVSSPTFETTGDNLVCYGRFTQPEKTTYKCDKCEKSSNDATKQFSIRKLPPVLCFQLKRFEVGAASSNKIDHVVRFGATLNMAPFSSVMARKGTNKDPGPDSMYEYDLLAVVNHDGQMMDNGHYTNFARCQDRWYKFDDAKVTRVTLQECLKSSAYMLVYVKRHLSYRAPPGGVFIPEDSELLPNIDMSESMLMELSAAAQDEELLQLLEDA</sequence>
<keyword evidence="5" id="KW-0833">Ubl conjugation pathway</keyword>
<dbReference type="PROSITE" id="PS00972">
    <property type="entry name" value="USP_1"/>
    <property type="match status" value="1"/>
</dbReference>
<keyword evidence="5" id="KW-0378">Hydrolase</keyword>
<dbReference type="GO" id="GO:0004843">
    <property type="term" value="F:cysteine-type deubiquitinase activity"/>
    <property type="evidence" value="ECO:0007669"/>
    <property type="project" value="UniProtKB-UniRule"/>
</dbReference>
<evidence type="ECO:0000256" key="2">
    <source>
        <dbReference type="ARBA" id="ARBA00022771"/>
    </source>
</evidence>
<dbReference type="AlphaFoldDB" id="A0A8H3E7D4"/>
<evidence type="ECO:0000256" key="5">
    <source>
        <dbReference type="RuleBase" id="RU366025"/>
    </source>
</evidence>
<evidence type="ECO:0000259" key="7">
    <source>
        <dbReference type="PROSITE" id="PS50235"/>
    </source>
</evidence>
<comment type="similarity">
    <text evidence="5">Belongs to the peptidase C19 family.</text>
</comment>
<evidence type="ECO:0000256" key="1">
    <source>
        <dbReference type="ARBA" id="ARBA00022723"/>
    </source>
</evidence>
<dbReference type="InterPro" id="IPR038765">
    <property type="entry name" value="Papain-like_cys_pep_sf"/>
</dbReference>
<dbReference type="Gene3D" id="3.90.70.10">
    <property type="entry name" value="Cysteine proteinases"/>
    <property type="match status" value="1"/>
</dbReference>
<organism evidence="9 10">
    <name type="scientific">Rhizoctonia solani</name>
    <dbReference type="NCBI Taxonomy" id="456999"/>
    <lineage>
        <taxon>Eukaryota</taxon>
        <taxon>Fungi</taxon>
        <taxon>Dikarya</taxon>
        <taxon>Basidiomycota</taxon>
        <taxon>Agaricomycotina</taxon>
        <taxon>Agaricomycetes</taxon>
        <taxon>Cantharellales</taxon>
        <taxon>Ceratobasidiaceae</taxon>
        <taxon>Rhizoctonia</taxon>
    </lineage>
</organism>
<dbReference type="Proteomes" id="UP000663827">
    <property type="component" value="Unassembled WGS sequence"/>
</dbReference>
<evidence type="ECO:0000313" key="10">
    <source>
        <dbReference type="Proteomes" id="UP000663827"/>
    </source>
</evidence>
<protein>
    <recommendedName>
        <fullName evidence="5">Ubiquitin carboxyl-terminal hydrolase</fullName>
        <ecNumber evidence="5">3.4.19.12</ecNumber>
    </recommendedName>
</protein>
<accession>A0A8H3E7D4</accession>
<dbReference type="Pfam" id="PF00443">
    <property type="entry name" value="UCH"/>
    <property type="match status" value="1"/>
</dbReference>
<dbReference type="Pfam" id="PF02148">
    <property type="entry name" value="zf-UBP"/>
    <property type="match status" value="1"/>
</dbReference>
<dbReference type="GO" id="GO:0005634">
    <property type="term" value="C:nucleus"/>
    <property type="evidence" value="ECO:0007669"/>
    <property type="project" value="TreeGrafter"/>
</dbReference>
<keyword evidence="2 4" id="KW-0863">Zinc-finger</keyword>
<feature type="region of interest" description="Disordered" evidence="6">
    <location>
        <begin position="1"/>
        <end position="50"/>
    </location>
</feature>
<feature type="compositionally biased region" description="Low complexity" evidence="6">
    <location>
        <begin position="25"/>
        <end position="36"/>
    </location>
</feature>
<comment type="caution">
    <text evidence="9">The sequence shown here is derived from an EMBL/GenBank/DDBJ whole genome shotgun (WGS) entry which is preliminary data.</text>
</comment>